<evidence type="ECO:0000256" key="5">
    <source>
        <dbReference type="ARBA" id="ARBA00022692"/>
    </source>
</evidence>
<feature type="domain" description="TonB-dependent receptor plug" evidence="15">
    <location>
        <begin position="55"/>
        <end position="163"/>
    </location>
</feature>
<dbReference type="Pfam" id="PF00593">
    <property type="entry name" value="TonB_dep_Rec_b-barrel"/>
    <property type="match status" value="1"/>
</dbReference>
<sequence length="756" mass="84241">MKSLCKPISNHVLLLCSSSLILPLSLQAQNEAAVVSKSNMEVIEVYAQKRAQAIEKVSIAVSHVKGEALTSQHYKDTTELSVFAPNVKISQNAAEGTPPAVNIRGVGLVDYNTANTSPVAIYVDDVAVGSASNQIVNFFDIEQVDILRGPQGTLFGRNSTGGAILIRTKRPEFAQTGYLSVGAGNNNSVTLDGMYNTQISENSALRVALNHQDYEYSTKNIYTQSPTAGMQQTNARISLLTDFDNVQLLLKGHIEDWQGIVQPVGSIGIVANPLTLQPCSVEQAGSQNCFDNFGFNDGSDDFYTVSVNNDSPHKSDGKGFSAHLNWQINSENELVSISSYNQLERDHAFNCDGSPQRLCEGSLGLDTDFITQELRLATQFGDHTLTTGIYFADESIKQNNVNDILRDYRGILPTNLTATFYYDNQIDTQSLALFSQLDYQLSTKWWIAAGLRYSYESLEYDSLSQLNAIVDPSDLEGAIVPFYHVKGEQSDNGFSGQLSVNYQLSETTNTYYRFANGAKSGGYNGGFLSSPEQAELAAYDKERLNSHEVGTKSWWPEHGVRMNWAAFYYDYNDQQVFMNQPSASPQSPPVQLLENVGDSTIYGLEAEFDYKANDALSMRFSLGYIPHAEFEEFVDPLGNSLTNNRLPFTSKWNVSAAIEYAFELANNPLTTQLVIDYQSDYYFDQNQNPYAFQDGYSLVNGNIRYQMDQWSMVLWGKNLFETHYSHLKFDLGPFLGMLEDFKGEGRRYGLDVSYQF</sequence>
<evidence type="ECO:0000256" key="4">
    <source>
        <dbReference type="ARBA" id="ARBA00022496"/>
    </source>
</evidence>
<evidence type="ECO:0000256" key="7">
    <source>
        <dbReference type="ARBA" id="ARBA00023065"/>
    </source>
</evidence>
<dbReference type="PATRIC" id="fig|187330.3.peg.2057"/>
<name>A0A0N1EEI4_9GAMM</name>
<keyword evidence="5 11" id="KW-0812">Transmembrane</keyword>
<evidence type="ECO:0000256" key="13">
    <source>
        <dbReference type="SAM" id="SignalP"/>
    </source>
</evidence>
<accession>A0A0N1EEI4</accession>
<dbReference type="Gene3D" id="2.40.170.20">
    <property type="entry name" value="TonB-dependent receptor, beta-barrel domain"/>
    <property type="match status" value="1"/>
</dbReference>
<dbReference type="SUPFAM" id="SSF56935">
    <property type="entry name" value="Porins"/>
    <property type="match status" value="1"/>
</dbReference>
<keyword evidence="16" id="KW-0675">Receptor</keyword>
<evidence type="ECO:0000256" key="1">
    <source>
        <dbReference type="ARBA" id="ARBA00004571"/>
    </source>
</evidence>
<dbReference type="STRING" id="187330.AMS58_17215"/>
<keyword evidence="7" id="KW-0406">Ion transport</keyword>
<comment type="subcellular location">
    <subcellularLocation>
        <location evidence="1 11">Cell outer membrane</location>
        <topology evidence="1 11">Multi-pass membrane protein</topology>
    </subcellularLocation>
</comment>
<organism evidence="16 17">
    <name type="scientific">Pseudoalteromonas porphyrae</name>
    <dbReference type="NCBI Taxonomy" id="187330"/>
    <lineage>
        <taxon>Bacteria</taxon>
        <taxon>Pseudomonadati</taxon>
        <taxon>Pseudomonadota</taxon>
        <taxon>Gammaproteobacteria</taxon>
        <taxon>Alteromonadales</taxon>
        <taxon>Pseudoalteromonadaceae</taxon>
        <taxon>Pseudoalteromonas</taxon>
    </lineage>
</organism>
<dbReference type="AlphaFoldDB" id="A0A0N1EEI4"/>
<dbReference type="InterPro" id="IPR036942">
    <property type="entry name" value="Beta-barrel_TonB_sf"/>
</dbReference>
<keyword evidence="2 11" id="KW-0813">Transport</keyword>
<comment type="caution">
    <text evidence="16">The sequence shown here is derived from an EMBL/GenBank/DDBJ whole genome shotgun (WGS) entry which is preliminary data.</text>
</comment>
<evidence type="ECO:0000256" key="11">
    <source>
        <dbReference type="PROSITE-ProRule" id="PRU01360"/>
    </source>
</evidence>
<dbReference type="InterPro" id="IPR039426">
    <property type="entry name" value="TonB-dep_rcpt-like"/>
</dbReference>
<keyword evidence="8 12" id="KW-0798">TonB box</keyword>
<dbReference type="GO" id="GO:0006826">
    <property type="term" value="P:iron ion transport"/>
    <property type="evidence" value="ECO:0007669"/>
    <property type="project" value="UniProtKB-KW"/>
</dbReference>
<dbReference type="Pfam" id="PF07715">
    <property type="entry name" value="Plug"/>
    <property type="match status" value="1"/>
</dbReference>
<dbReference type="GO" id="GO:0009279">
    <property type="term" value="C:cell outer membrane"/>
    <property type="evidence" value="ECO:0007669"/>
    <property type="project" value="UniProtKB-SubCell"/>
</dbReference>
<keyword evidence="9 11" id="KW-0472">Membrane</keyword>
<dbReference type="InterPro" id="IPR012910">
    <property type="entry name" value="Plug_dom"/>
</dbReference>
<evidence type="ECO:0000313" key="17">
    <source>
        <dbReference type="Proteomes" id="UP000037848"/>
    </source>
</evidence>
<keyword evidence="6" id="KW-0408">Iron</keyword>
<comment type="similarity">
    <text evidence="11 12">Belongs to the TonB-dependent receptor family.</text>
</comment>
<dbReference type="EMBL" id="LHPH01000023">
    <property type="protein sequence ID" value="KPH59690.1"/>
    <property type="molecule type" value="Genomic_DNA"/>
</dbReference>
<keyword evidence="3 11" id="KW-1134">Transmembrane beta strand</keyword>
<gene>
    <name evidence="16" type="ORF">ADS77_17050</name>
</gene>
<dbReference type="Proteomes" id="UP000037848">
    <property type="component" value="Unassembled WGS sequence"/>
</dbReference>
<evidence type="ECO:0000256" key="2">
    <source>
        <dbReference type="ARBA" id="ARBA00022448"/>
    </source>
</evidence>
<evidence type="ECO:0000259" key="15">
    <source>
        <dbReference type="Pfam" id="PF07715"/>
    </source>
</evidence>
<evidence type="ECO:0000256" key="3">
    <source>
        <dbReference type="ARBA" id="ARBA00022452"/>
    </source>
</evidence>
<keyword evidence="10 11" id="KW-0998">Cell outer membrane</keyword>
<keyword evidence="4" id="KW-0410">Iron transport</keyword>
<dbReference type="PROSITE" id="PS52016">
    <property type="entry name" value="TONB_DEPENDENT_REC_3"/>
    <property type="match status" value="1"/>
</dbReference>
<keyword evidence="17" id="KW-1185">Reference proteome</keyword>
<reference evidence="16 17" key="1">
    <citation type="submission" date="2015-08" db="EMBL/GenBank/DDBJ databases">
        <title>Draft Genome Sequence of Pseudoalteromonas porphyrae UCD-SED14.</title>
        <authorList>
            <person name="Coil D.A."/>
            <person name="Jospin G."/>
            <person name="Lee R.D."/>
            <person name="Eisen J.A."/>
        </authorList>
    </citation>
    <scope>NUCLEOTIDE SEQUENCE [LARGE SCALE GENOMIC DNA]</scope>
    <source>
        <strain evidence="16 17">UCD-SED14</strain>
    </source>
</reference>
<feature type="domain" description="TonB-dependent receptor-like beta-barrel" evidence="14">
    <location>
        <begin position="298"/>
        <end position="719"/>
    </location>
</feature>
<feature type="signal peptide" evidence="13">
    <location>
        <begin position="1"/>
        <end position="28"/>
    </location>
</feature>
<evidence type="ECO:0000256" key="9">
    <source>
        <dbReference type="ARBA" id="ARBA00023136"/>
    </source>
</evidence>
<evidence type="ECO:0000259" key="14">
    <source>
        <dbReference type="Pfam" id="PF00593"/>
    </source>
</evidence>
<feature type="chain" id="PRO_5005870216" evidence="13">
    <location>
        <begin position="29"/>
        <end position="756"/>
    </location>
</feature>
<evidence type="ECO:0000256" key="10">
    <source>
        <dbReference type="ARBA" id="ARBA00023237"/>
    </source>
</evidence>
<dbReference type="InterPro" id="IPR000531">
    <property type="entry name" value="Beta-barrel_TonB"/>
</dbReference>
<keyword evidence="13" id="KW-0732">Signal</keyword>
<dbReference type="OrthoDB" id="7051185at2"/>
<dbReference type="RefSeq" id="WP_054455496.1">
    <property type="nucleotide sequence ID" value="NZ_LHPH01000023.1"/>
</dbReference>
<protein>
    <submittedName>
        <fullName evidence="16">TonB-dependent receptor</fullName>
    </submittedName>
</protein>
<evidence type="ECO:0000256" key="6">
    <source>
        <dbReference type="ARBA" id="ARBA00023004"/>
    </source>
</evidence>
<dbReference type="PANTHER" id="PTHR32552">
    <property type="entry name" value="FERRICHROME IRON RECEPTOR-RELATED"/>
    <property type="match status" value="1"/>
</dbReference>
<proteinExistence type="inferred from homology"/>
<dbReference type="PANTHER" id="PTHR32552:SF81">
    <property type="entry name" value="TONB-DEPENDENT OUTER MEMBRANE RECEPTOR"/>
    <property type="match status" value="1"/>
</dbReference>
<evidence type="ECO:0000256" key="12">
    <source>
        <dbReference type="RuleBase" id="RU003357"/>
    </source>
</evidence>
<evidence type="ECO:0000313" key="16">
    <source>
        <dbReference type="EMBL" id="KPH59690.1"/>
    </source>
</evidence>
<evidence type="ECO:0000256" key="8">
    <source>
        <dbReference type="ARBA" id="ARBA00023077"/>
    </source>
</evidence>